<name>A0A1E1WS05_PECGO</name>
<evidence type="ECO:0000313" key="2">
    <source>
        <dbReference type="EMBL" id="JAT89591.1"/>
    </source>
</evidence>
<gene>
    <name evidence="2" type="ORF">g.4950</name>
</gene>
<feature type="compositionally biased region" description="Basic and acidic residues" evidence="1">
    <location>
        <begin position="121"/>
        <end position="145"/>
    </location>
</feature>
<feature type="compositionally biased region" description="Basic and acidic residues" evidence="1">
    <location>
        <begin position="220"/>
        <end position="231"/>
    </location>
</feature>
<proteinExistence type="predicted"/>
<reference evidence="2" key="1">
    <citation type="submission" date="2015-09" db="EMBL/GenBank/DDBJ databases">
        <title>De novo assembly of Pectinophora gossypiella (Pink Bollworm) gut transcriptome.</title>
        <authorList>
            <person name="Tassone E.E."/>
        </authorList>
    </citation>
    <scope>NUCLEOTIDE SEQUENCE</scope>
</reference>
<protein>
    <submittedName>
        <fullName evidence="2">Uncharacterized protein</fullName>
    </submittedName>
</protein>
<feature type="non-terminal residue" evidence="2">
    <location>
        <position position="253"/>
    </location>
</feature>
<feature type="compositionally biased region" description="Pro residues" evidence="1">
    <location>
        <begin position="244"/>
        <end position="253"/>
    </location>
</feature>
<dbReference type="EMBL" id="GDQN01001463">
    <property type="protein sequence ID" value="JAT89591.1"/>
    <property type="molecule type" value="Transcribed_RNA"/>
</dbReference>
<feature type="region of interest" description="Disordered" evidence="1">
    <location>
        <begin position="86"/>
        <end position="253"/>
    </location>
</feature>
<feature type="compositionally biased region" description="Polar residues" evidence="1">
    <location>
        <begin position="201"/>
        <end position="211"/>
    </location>
</feature>
<dbReference type="OrthoDB" id="4822at2759"/>
<dbReference type="AlphaFoldDB" id="A0A1E1WS05"/>
<evidence type="ECO:0000256" key="1">
    <source>
        <dbReference type="SAM" id="MobiDB-lite"/>
    </source>
</evidence>
<organism evidence="2">
    <name type="scientific">Pectinophora gossypiella</name>
    <name type="common">Cotton pink bollworm</name>
    <name type="synonym">Depressaria gossypiella</name>
    <dbReference type="NCBI Taxonomy" id="13191"/>
    <lineage>
        <taxon>Eukaryota</taxon>
        <taxon>Metazoa</taxon>
        <taxon>Ecdysozoa</taxon>
        <taxon>Arthropoda</taxon>
        <taxon>Hexapoda</taxon>
        <taxon>Insecta</taxon>
        <taxon>Pterygota</taxon>
        <taxon>Neoptera</taxon>
        <taxon>Endopterygota</taxon>
        <taxon>Lepidoptera</taxon>
        <taxon>Glossata</taxon>
        <taxon>Ditrysia</taxon>
        <taxon>Gelechioidea</taxon>
        <taxon>Gelechiidae</taxon>
        <taxon>Apatetrinae</taxon>
        <taxon>Pectinophora</taxon>
    </lineage>
</organism>
<feature type="compositionally biased region" description="Basic and acidic residues" evidence="1">
    <location>
        <begin position="86"/>
        <end position="114"/>
    </location>
</feature>
<sequence>MIHFKDTKSKSALSTRWAQMTKQEQIIEKKKMEIQAKLEAQKQAAALAAQAKLSNICNKDEKASTNIFSNDGSFMSQFKALLEKQKQEKKVKEELELQKREEEERKAKEAKQKAVVENNESDEKCGDRDHSNNDQEERNSGERSRSRDRHRRWSDRDRDRGRNRQHSPITPVVEDRKKPAEKSIPPLMQIPIRPPGDASPENGNRNPWQNYQDDDDDDSSPEHDSCNRESGHMGPLKMGMAPWGPGPMPGPHM</sequence>
<accession>A0A1E1WS05</accession>